<dbReference type="Proteomes" id="UP000006600">
    <property type="component" value="Unassembled WGS sequence"/>
</dbReference>
<proteinExistence type="predicted"/>
<dbReference type="EMBL" id="AHDJ01000034">
    <property type="protein sequence ID" value="EJQ42368.1"/>
    <property type="molecule type" value="Genomic_DNA"/>
</dbReference>
<dbReference type="PATRIC" id="fig|1053189.3.peg.4005"/>
<protein>
    <recommendedName>
        <fullName evidence="3">Replication-associated protein G2P N-terminal domain-containing protein</fullName>
    </recommendedName>
</protein>
<organism evidence="1 2">
    <name type="scientific">Bacillus cereus BAG5X1-1</name>
    <dbReference type="NCBI Taxonomy" id="1053189"/>
    <lineage>
        <taxon>Bacteria</taxon>
        <taxon>Bacillati</taxon>
        <taxon>Bacillota</taxon>
        <taxon>Bacilli</taxon>
        <taxon>Bacillales</taxon>
        <taxon>Bacillaceae</taxon>
        <taxon>Bacillus</taxon>
        <taxon>Bacillus cereus group</taxon>
    </lineage>
</organism>
<evidence type="ECO:0000313" key="1">
    <source>
        <dbReference type="EMBL" id="EJQ42368.1"/>
    </source>
</evidence>
<reference evidence="1 2" key="1">
    <citation type="submission" date="2012-04" db="EMBL/GenBank/DDBJ databases">
        <title>The Genome Sequence of Bacillus cereus BAG5X1-1.</title>
        <authorList>
            <consortium name="The Broad Institute Genome Sequencing Platform"/>
            <consortium name="The Broad Institute Genome Sequencing Center for Infectious Disease"/>
            <person name="Feldgarden M."/>
            <person name="Van der Auwera G.A."/>
            <person name="Mahillon J."/>
            <person name="Duprez V."/>
            <person name="Timmery S."/>
            <person name="Mattelet C."/>
            <person name="Dierick K."/>
            <person name="Sun M."/>
            <person name="Yu Z."/>
            <person name="Zhu L."/>
            <person name="Hu X."/>
            <person name="Shank E.B."/>
            <person name="Swiecicka I."/>
            <person name="Hansen B.M."/>
            <person name="Andrup L."/>
            <person name="Young S.K."/>
            <person name="Zeng Q."/>
            <person name="Gargeya S."/>
            <person name="Fitzgerald M."/>
            <person name="Haas B."/>
            <person name="Abouelleil A."/>
            <person name="Alvarado L."/>
            <person name="Arachchi H.M."/>
            <person name="Berlin A."/>
            <person name="Chapman S.B."/>
            <person name="Goldberg J."/>
            <person name="Griggs A."/>
            <person name="Gujja S."/>
            <person name="Hansen M."/>
            <person name="Howarth C."/>
            <person name="Imamovic A."/>
            <person name="Larimer J."/>
            <person name="McCowen C."/>
            <person name="Montmayeur A."/>
            <person name="Murphy C."/>
            <person name="Neiman D."/>
            <person name="Pearson M."/>
            <person name="Priest M."/>
            <person name="Roberts A."/>
            <person name="Saif S."/>
            <person name="Shea T."/>
            <person name="Sisk P."/>
            <person name="Sykes S."/>
            <person name="Wortman J."/>
            <person name="Nusbaum C."/>
            <person name="Birren B."/>
        </authorList>
    </citation>
    <scope>NUCLEOTIDE SEQUENCE [LARGE SCALE GENOMIC DNA]</scope>
    <source>
        <strain evidence="1 2">BAG5X1-1</strain>
    </source>
</reference>
<dbReference type="AlphaFoldDB" id="J7XDM9"/>
<evidence type="ECO:0000313" key="2">
    <source>
        <dbReference type="Proteomes" id="UP000006600"/>
    </source>
</evidence>
<evidence type="ECO:0008006" key="3">
    <source>
        <dbReference type="Google" id="ProtNLM"/>
    </source>
</evidence>
<gene>
    <name evidence="1" type="ORF">IEE_03933</name>
</gene>
<comment type="caution">
    <text evidence="1">The sequence shown here is derived from an EMBL/GenBank/DDBJ whole genome shotgun (WGS) entry which is preliminary data.</text>
</comment>
<accession>J7XDM9</accession>
<sequence length="366" mass="43214">MYHTIYLYLPMDGLYYSHLFKSLHVLSIREGKKFFKSQTKKDCYECHLFQENGILIYLRSTEYTIGNNHVHYHAIEIRMNPKMLLKQNEYIQISKFDDYPVIEQMFFNLLEETQKNMLGNDAIVNQFSPINSIATYKVNRIDYCVNLFSTNADQYIKLIEKADIPKRFAPVKAYDSKSKRKKLYKSTYYVKNKSVCLNFYDKHYQLLQVKDDSLAANANGIIRFEVQCEKSKLENLCRKHSISNSLYHLSNDELSHNILLKYYVQSIGLGDYYTLTKAKEIIHDAQNYTNKKKQLMITILNLVSQKKYVWKARKESNICPKKFDKTLKHLTELRINPVTIPSRWKVQSLPNLLPDIMKVLKENKSC</sequence>
<dbReference type="HOGENOM" id="CLU_762289_0_0_9"/>
<name>J7XDM9_BACCE</name>